<dbReference type="PANTHER" id="PTHR14074">
    <property type="entry name" value="HELICASE WITH DEATH DOMAIN-RELATED"/>
    <property type="match status" value="1"/>
</dbReference>
<comment type="caution">
    <text evidence="8">The sequence shown here is derived from an EMBL/GenBank/DDBJ whole genome shotgun (WGS) entry which is preliminary data.</text>
</comment>
<evidence type="ECO:0000256" key="4">
    <source>
        <dbReference type="ARBA" id="ARBA00022806"/>
    </source>
</evidence>
<keyword evidence="2" id="KW-0547">Nucleotide-binding</keyword>
<keyword evidence="4" id="KW-0347">Helicase</keyword>
<evidence type="ECO:0000256" key="6">
    <source>
        <dbReference type="ARBA" id="ARBA00035116"/>
    </source>
</evidence>
<organism evidence="8 9">
    <name type="scientific">Gnathostoma spinigerum</name>
    <dbReference type="NCBI Taxonomy" id="75299"/>
    <lineage>
        <taxon>Eukaryota</taxon>
        <taxon>Metazoa</taxon>
        <taxon>Ecdysozoa</taxon>
        <taxon>Nematoda</taxon>
        <taxon>Chromadorea</taxon>
        <taxon>Rhabditida</taxon>
        <taxon>Spirurina</taxon>
        <taxon>Gnathostomatomorpha</taxon>
        <taxon>Gnathostomatoidea</taxon>
        <taxon>Gnathostomatidae</taxon>
        <taxon>Gnathostoma</taxon>
    </lineage>
</organism>
<dbReference type="EMBL" id="JBGFUD010001533">
    <property type="protein sequence ID" value="MFH4976418.1"/>
    <property type="molecule type" value="Genomic_DNA"/>
</dbReference>
<dbReference type="FunFam" id="3.40.50.300:FF:000628">
    <property type="entry name" value="Endoribonuclease Dicer"/>
    <property type="match status" value="1"/>
</dbReference>
<dbReference type="InterPro" id="IPR006935">
    <property type="entry name" value="Helicase/UvrB_N"/>
</dbReference>
<dbReference type="GO" id="GO:0030422">
    <property type="term" value="P:siRNA processing"/>
    <property type="evidence" value="ECO:0007669"/>
    <property type="project" value="UniProtKB-ARBA"/>
</dbReference>
<evidence type="ECO:0000256" key="3">
    <source>
        <dbReference type="ARBA" id="ARBA00022801"/>
    </source>
</evidence>
<evidence type="ECO:0000313" key="9">
    <source>
        <dbReference type="Proteomes" id="UP001608902"/>
    </source>
</evidence>
<keyword evidence="5" id="KW-0067">ATP-binding</keyword>
<dbReference type="GO" id="GO:0004386">
    <property type="term" value="F:helicase activity"/>
    <property type="evidence" value="ECO:0007669"/>
    <property type="project" value="UniProtKB-KW"/>
</dbReference>
<feature type="domain" description="Helicase ATP-binding" evidence="7">
    <location>
        <begin position="22"/>
        <end position="201"/>
    </location>
</feature>
<evidence type="ECO:0000256" key="2">
    <source>
        <dbReference type="ARBA" id="ARBA00022741"/>
    </source>
</evidence>
<proteinExistence type="inferred from homology"/>
<evidence type="ECO:0000313" key="8">
    <source>
        <dbReference type="EMBL" id="MFH4976418.1"/>
    </source>
</evidence>
<dbReference type="AlphaFoldDB" id="A0ABD6E8L9"/>
<comment type="similarity">
    <text evidence="6">Belongs to the helicase family. Dicer subfamily.</text>
</comment>
<dbReference type="GO" id="GO:0005524">
    <property type="term" value="F:ATP binding"/>
    <property type="evidence" value="ECO:0007669"/>
    <property type="project" value="UniProtKB-KW"/>
</dbReference>
<keyword evidence="9" id="KW-1185">Reference proteome</keyword>
<comment type="cofactor">
    <cofactor evidence="1">
        <name>Mg(2+)</name>
        <dbReference type="ChEBI" id="CHEBI:18420"/>
    </cofactor>
</comment>
<name>A0ABD6E8L9_9BILA</name>
<dbReference type="CDD" id="cd18034">
    <property type="entry name" value="DEXHc_dicer"/>
    <property type="match status" value="1"/>
</dbReference>
<dbReference type="InterPro" id="IPR027417">
    <property type="entry name" value="P-loop_NTPase"/>
</dbReference>
<dbReference type="InterPro" id="IPR014001">
    <property type="entry name" value="Helicase_ATP-bd"/>
</dbReference>
<dbReference type="Gene3D" id="3.40.50.300">
    <property type="entry name" value="P-loop containing nucleotide triphosphate hydrolases"/>
    <property type="match status" value="1"/>
</dbReference>
<evidence type="ECO:0000256" key="5">
    <source>
        <dbReference type="ARBA" id="ARBA00022840"/>
    </source>
</evidence>
<dbReference type="Proteomes" id="UP001608902">
    <property type="component" value="Unassembled WGS sequence"/>
</dbReference>
<dbReference type="SUPFAM" id="SSF52540">
    <property type="entry name" value="P-loop containing nucleoside triphosphate hydrolases"/>
    <property type="match status" value="1"/>
</dbReference>
<dbReference type="Pfam" id="PF04851">
    <property type="entry name" value="ResIII"/>
    <property type="match status" value="1"/>
</dbReference>
<dbReference type="InterPro" id="IPR051363">
    <property type="entry name" value="RLR_Helicase"/>
</dbReference>
<dbReference type="PROSITE" id="PS51192">
    <property type="entry name" value="HELICASE_ATP_BIND_1"/>
    <property type="match status" value="1"/>
</dbReference>
<reference evidence="8 9" key="1">
    <citation type="submission" date="2024-08" db="EMBL/GenBank/DDBJ databases">
        <title>Gnathostoma spinigerum genome.</title>
        <authorList>
            <person name="Gonzalez-Bertolin B."/>
            <person name="Monzon S."/>
            <person name="Zaballos A."/>
            <person name="Jimenez P."/>
            <person name="Dekumyoy P."/>
            <person name="Varona S."/>
            <person name="Cuesta I."/>
            <person name="Sumanam S."/>
            <person name="Adisakwattana P."/>
            <person name="Gasser R.B."/>
            <person name="Hernandez-Gonzalez A."/>
            <person name="Young N.D."/>
            <person name="Perteguer M.J."/>
        </authorList>
    </citation>
    <scope>NUCLEOTIDE SEQUENCE [LARGE SCALE GENOMIC DNA]</scope>
    <source>
        <strain evidence="8">AL3</strain>
        <tissue evidence="8">Liver</tissue>
    </source>
</reference>
<gene>
    <name evidence="8" type="ORF">AB6A40_003127</name>
</gene>
<sequence length="218" mass="24192">MVARSNDVDDNFFTPRDYQVELVEKACQGNIIIPLGTGSGKTFIAVLVIKNYVGQLVVPISRGGKRAFFLVDKVSLVDQQATHIECHVTVAVGRMHGSLNVDVWSDKSKFDIFIEQHQVVVLTAQIFLDLIDHGYWSLNDTALIVLDECHHVLGSKHAYRQIMNHYSRMEGDKPRIIGLTASLINNKTPPSSLEQALIKLETIMDCSIETASSLVSVS</sequence>
<accession>A0ABD6E8L9</accession>
<keyword evidence="3" id="KW-0378">Hydrolase</keyword>
<dbReference type="PANTHER" id="PTHR14074:SF16">
    <property type="entry name" value="ANTIVIRAL INNATE IMMUNE RESPONSE RECEPTOR RIG-I"/>
    <property type="match status" value="1"/>
</dbReference>
<protein>
    <recommendedName>
        <fullName evidence="7">Helicase ATP-binding domain-containing protein</fullName>
    </recommendedName>
</protein>
<evidence type="ECO:0000259" key="7">
    <source>
        <dbReference type="PROSITE" id="PS51192"/>
    </source>
</evidence>
<dbReference type="GO" id="GO:0004525">
    <property type="term" value="F:ribonuclease III activity"/>
    <property type="evidence" value="ECO:0007669"/>
    <property type="project" value="UniProtKB-ARBA"/>
</dbReference>
<dbReference type="SMART" id="SM00487">
    <property type="entry name" value="DEXDc"/>
    <property type="match status" value="1"/>
</dbReference>
<evidence type="ECO:0000256" key="1">
    <source>
        <dbReference type="ARBA" id="ARBA00001946"/>
    </source>
</evidence>